<proteinExistence type="predicted"/>
<evidence type="ECO:0000313" key="2">
    <source>
        <dbReference type="Proteomes" id="UP000314294"/>
    </source>
</evidence>
<keyword evidence="2" id="KW-1185">Reference proteome</keyword>
<gene>
    <name evidence="1" type="ORF">EYF80_020163</name>
</gene>
<sequence length="65" mass="7263">MGPLSEDIIEEYQRQRLMNQNPGLPGDFPAHRRSDASFGSVIRFHGEVVTRDLRNGTPAGMRHSG</sequence>
<organism evidence="1 2">
    <name type="scientific">Liparis tanakae</name>
    <name type="common">Tanaka's snailfish</name>
    <dbReference type="NCBI Taxonomy" id="230148"/>
    <lineage>
        <taxon>Eukaryota</taxon>
        <taxon>Metazoa</taxon>
        <taxon>Chordata</taxon>
        <taxon>Craniata</taxon>
        <taxon>Vertebrata</taxon>
        <taxon>Euteleostomi</taxon>
        <taxon>Actinopterygii</taxon>
        <taxon>Neopterygii</taxon>
        <taxon>Teleostei</taxon>
        <taxon>Neoteleostei</taxon>
        <taxon>Acanthomorphata</taxon>
        <taxon>Eupercaria</taxon>
        <taxon>Perciformes</taxon>
        <taxon>Cottioidei</taxon>
        <taxon>Cottales</taxon>
        <taxon>Liparidae</taxon>
        <taxon>Liparis</taxon>
    </lineage>
</organism>
<dbReference type="EMBL" id="SRLO01000173">
    <property type="protein sequence ID" value="TNN69673.1"/>
    <property type="molecule type" value="Genomic_DNA"/>
</dbReference>
<dbReference type="AlphaFoldDB" id="A0A4Z2HXI0"/>
<evidence type="ECO:0000313" key="1">
    <source>
        <dbReference type="EMBL" id="TNN69673.1"/>
    </source>
</evidence>
<reference evidence="1 2" key="1">
    <citation type="submission" date="2019-03" db="EMBL/GenBank/DDBJ databases">
        <title>First draft genome of Liparis tanakae, snailfish: a comprehensive survey of snailfish specific genes.</title>
        <authorList>
            <person name="Kim W."/>
            <person name="Song I."/>
            <person name="Jeong J.-H."/>
            <person name="Kim D."/>
            <person name="Kim S."/>
            <person name="Ryu S."/>
            <person name="Song J.Y."/>
            <person name="Lee S.K."/>
        </authorList>
    </citation>
    <scope>NUCLEOTIDE SEQUENCE [LARGE SCALE GENOMIC DNA]</scope>
    <source>
        <tissue evidence="1">Muscle</tissue>
    </source>
</reference>
<name>A0A4Z2HXI0_9TELE</name>
<accession>A0A4Z2HXI0</accession>
<dbReference type="Proteomes" id="UP000314294">
    <property type="component" value="Unassembled WGS sequence"/>
</dbReference>
<comment type="caution">
    <text evidence="1">The sequence shown here is derived from an EMBL/GenBank/DDBJ whole genome shotgun (WGS) entry which is preliminary data.</text>
</comment>
<protein>
    <submittedName>
        <fullName evidence="1">Uncharacterized protein</fullName>
    </submittedName>
</protein>